<evidence type="ECO:0000256" key="5">
    <source>
        <dbReference type="ARBA" id="ARBA00022801"/>
    </source>
</evidence>
<evidence type="ECO:0000256" key="3">
    <source>
        <dbReference type="ARBA" id="ARBA00022528"/>
    </source>
</evidence>
<reference evidence="12" key="2">
    <citation type="submission" date="2015-06" db="UniProtKB">
        <authorList>
            <consortium name="EnsemblPlants"/>
        </authorList>
    </citation>
    <scope>IDENTIFICATION</scope>
</reference>
<keyword evidence="5" id="KW-0378">Hydrolase</keyword>
<keyword evidence="6" id="KW-0809">Transit peptide</keyword>
<dbReference type="Pfam" id="PF01764">
    <property type="entry name" value="Lipase_3"/>
    <property type="match status" value="2"/>
</dbReference>
<dbReference type="eggNOG" id="KOG4569">
    <property type="taxonomic scope" value="Eukaryota"/>
</dbReference>
<evidence type="ECO:0000256" key="4">
    <source>
        <dbReference type="ARBA" id="ARBA00022640"/>
    </source>
</evidence>
<keyword evidence="7" id="KW-0442">Lipid degradation</keyword>
<proteinExistence type="inferred from homology"/>
<evidence type="ECO:0000256" key="8">
    <source>
        <dbReference type="ARBA" id="ARBA00023098"/>
    </source>
</evidence>
<sequence length="783" mass="85078">MAAGDKGSLLAGFATFLQLICGGGGGGENYQLPIDHNHPDHKADILMYGDMVEAAYKAFAGDDDEKEVHYYGGGGYLYLASTNLYATIDAVPAPLEAALPVLRGVDKPYWFGYVAAAWRGGYWDVVVPWRGSVNVADWSMNIQFPLVPFKPYTSKDKGIGGGAAAAAAAGEVEKGFHKVYASKDKAGKGQRGELSAQEQVVEEVRRLVGHFRREDPGVGVRVTMAGHSLGGALALMAAHDVAAALADDDVPVRAVTFGAPRVGDGAFRDALIKGRHVDVVSLVVKQDLVPRLPPGHRYVQVTEKVVELVVDDAAVAMSLSASHSLEQYLHLFRRLCDDDGQAFAAPHDGGEVAPEKKNKWPEMEEEADGYKRLPLSRLSVPAYLDMVGGEQSQIQGNGGNGCSGKVVHQRRLVINLEDKNHRADLLRYAVMVDAAYKTFDEVKKHPGESYETVLSSRLATNAGYVVTAHLYATVEPLPLPPWVVDSLPAAIAGLNKPYWFGYIAVGAGKQQGDDCWDDIVVVLRGSATVADFMMDIHVERVAFQGLDGEPAGGEVAEGFHKVYRSNDADKEHGELSVQQQVVEEVKRLARHLRRKQQQPGKLIRVTITGHSLGGALALMAAHDAAVALADEDRHRRSSEPLIGVRAVTFGAPRVGDDAFRGALAARRVQVSRVVVKQDIVPKLPANNVLDGDYNIELDDHDASKSPRELIKAHSLDMYMHLILMTLPNTDYYSTMFKINETSTDQAPEADGEADDKPKWIKMREDNGDGFMRLPDSDLDDALL</sequence>
<keyword evidence="13" id="KW-1185">Reference proteome</keyword>
<reference evidence="13" key="1">
    <citation type="submission" date="2013-06" db="EMBL/GenBank/DDBJ databases">
        <authorList>
            <person name="Zhao Q."/>
        </authorList>
    </citation>
    <scope>NUCLEOTIDE SEQUENCE</scope>
    <source>
        <strain evidence="13">cv. W1943</strain>
    </source>
</reference>
<dbReference type="GO" id="GO:0004620">
    <property type="term" value="F:phospholipase activity"/>
    <property type="evidence" value="ECO:0007669"/>
    <property type="project" value="UniProtKB-ARBA"/>
</dbReference>
<evidence type="ECO:0000256" key="10">
    <source>
        <dbReference type="SAM" id="SignalP"/>
    </source>
</evidence>
<comment type="subcellular location">
    <subcellularLocation>
        <location evidence="1">Plastid</location>
        <location evidence="1">Chloroplast</location>
    </subcellularLocation>
</comment>
<dbReference type="CDD" id="cd00519">
    <property type="entry name" value="Lipase_3"/>
    <property type="match status" value="2"/>
</dbReference>
<accession>A0A0E0RK00</accession>
<name>A0A0E0RK00_ORYRU</name>
<dbReference type="Gene3D" id="3.40.50.1820">
    <property type="entry name" value="alpha/beta hydrolase"/>
    <property type="match status" value="2"/>
</dbReference>
<dbReference type="SUPFAM" id="SSF53474">
    <property type="entry name" value="alpha/beta-Hydrolases"/>
    <property type="match status" value="2"/>
</dbReference>
<dbReference type="OMA" id="NITQHIH"/>
<evidence type="ECO:0000313" key="12">
    <source>
        <dbReference type="EnsemblPlants" id="ORUFI12G20960.1"/>
    </source>
</evidence>
<protein>
    <recommendedName>
        <fullName evidence="11">Fungal lipase-type domain-containing protein</fullName>
    </recommendedName>
</protein>
<feature type="compositionally biased region" description="Basic and acidic residues" evidence="9">
    <location>
        <begin position="754"/>
        <end position="766"/>
    </location>
</feature>
<feature type="chain" id="PRO_5002372719" description="Fungal lipase-type domain-containing protein" evidence="10">
    <location>
        <begin position="26"/>
        <end position="783"/>
    </location>
</feature>
<evidence type="ECO:0000256" key="7">
    <source>
        <dbReference type="ARBA" id="ARBA00022963"/>
    </source>
</evidence>
<evidence type="ECO:0000256" key="9">
    <source>
        <dbReference type="SAM" id="MobiDB-lite"/>
    </source>
</evidence>
<comment type="similarity">
    <text evidence="2">Belongs to the AB hydrolase superfamily. Lipase family.</text>
</comment>
<dbReference type="EnsemblPlants" id="ORUFI12G20960.1">
    <property type="protein sequence ID" value="ORUFI12G20960.1"/>
    <property type="gene ID" value="ORUFI12G20960"/>
</dbReference>
<evidence type="ECO:0000259" key="11">
    <source>
        <dbReference type="Pfam" id="PF01764"/>
    </source>
</evidence>
<evidence type="ECO:0000256" key="1">
    <source>
        <dbReference type="ARBA" id="ARBA00004229"/>
    </source>
</evidence>
<dbReference type="Proteomes" id="UP000008022">
    <property type="component" value="Unassembled WGS sequence"/>
</dbReference>
<dbReference type="InterPro" id="IPR002921">
    <property type="entry name" value="Fungal_lipase-type"/>
</dbReference>
<feature type="signal peptide" evidence="10">
    <location>
        <begin position="1"/>
        <end position="25"/>
    </location>
</feature>
<organism evidence="12 13">
    <name type="scientific">Oryza rufipogon</name>
    <name type="common">Brownbeard rice</name>
    <name type="synonym">Asian wild rice</name>
    <dbReference type="NCBI Taxonomy" id="4529"/>
    <lineage>
        <taxon>Eukaryota</taxon>
        <taxon>Viridiplantae</taxon>
        <taxon>Streptophyta</taxon>
        <taxon>Embryophyta</taxon>
        <taxon>Tracheophyta</taxon>
        <taxon>Spermatophyta</taxon>
        <taxon>Magnoliopsida</taxon>
        <taxon>Liliopsida</taxon>
        <taxon>Poales</taxon>
        <taxon>Poaceae</taxon>
        <taxon>BOP clade</taxon>
        <taxon>Oryzoideae</taxon>
        <taxon>Oryzeae</taxon>
        <taxon>Oryzinae</taxon>
        <taxon>Oryza</taxon>
    </lineage>
</organism>
<keyword evidence="3" id="KW-0150">Chloroplast</keyword>
<feature type="domain" description="Fungal lipase-type" evidence="11">
    <location>
        <begin position="126"/>
        <end position="294"/>
    </location>
</feature>
<dbReference type="GO" id="GO:0016042">
    <property type="term" value="P:lipid catabolic process"/>
    <property type="evidence" value="ECO:0007669"/>
    <property type="project" value="UniProtKB-KW"/>
</dbReference>
<evidence type="ECO:0000256" key="6">
    <source>
        <dbReference type="ARBA" id="ARBA00022946"/>
    </source>
</evidence>
<keyword evidence="4" id="KW-0934">Plastid</keyword>
<feature type="region of interest" description="Disordered" evidence="9">
    <location>
        <begin position="743"/>
        <end position="772"/>
    </location>
</feature>
<dbReference type="Gramene" id="ORUFI12G20960.1">
    <property type="protein sequence ID" value="ORUFI12G20960.1"/>
    <property type="gene ID" value="ORUFI12G20960"/>
</dbReference>
<dbReference type="InterPro" id="IPR029058">
    <property type="entry name" value="AB_hydrolase_fold"/>
</dbReference>
<evidence type="ECO:0000256" key="2">
    <source>
        <dbReference type="ARBA" id="ARBA00010701"/>
    </source>
</evidence>
<feature type="domain" description="Fungal lipase-type" evidence="11">
    <location>
        <begin position="520"/>
        <end position="686"/>
    </location>
</feature>
<keyword evidence="8" id="KW-0443">Lipid metabolism</keyword>
<keyword evidence="10" id="KW-0732">Signal</keyword>
<dbReference type="PANTHER" id="PTHR31403:SF11">
    <property type="entry name" value="OS12G0614500 PROTEIN"/>
    <property type="match status" value="1"/>
</dbReference>
<dbReference type="AlphaFoldDB" id="A0A0E0RK00"/>
<dbReference type="HOGENOM" id="CLU_358798_0_0_1"/>
<evidence type="ECO:0000313" key="13">
    <source>
        <dbReference type="Proteomes" id="UP000008022"/>
    </source>
</evidence>
<dbReference type="PANTHER" id="PTHR31403">
    <property type="entry name" value="PHOSPHOLIPASE A1-IBETA2, CHLOROPLASTIC"/>
    <property type="match status" value="1"/>
</dbReference>
<dbReference type="GO" id="GO:0009507">
    <property type="term" value="C:chloroplast"/>
    <property type="evidence" value="ECO:0007669"/>
    <property type="project" value="UniProtKB-SubCell"/>
</dbReference>